<protein>
    <submittedName>
        <fullName evidence="2">Uncharacterized protein</fullName>
    </submittedName>
</protein>
<organism evidence="2 3">
    <name type="scientific">Nocardia alba</name>
    <dbReference type="NCBI Taxonomy" id="225051"/>
    <lineage>
        <taxon>Bacteria</taxon>
        <taxon>Bacillati</taxon>
        <taxon>Actinomycetota</taxon>
        <taxon>Actinomycetes</taxon>
        <taxon>Mycobacteriales</taxon>
        <taxon>Nocardiaceae</taxon>
        <taxon>Nocardia</taxon>
    </lineage>
</organism>
<reference evidence="2 3" key="1">
    <citation type="submission" date="2019-03" db="EMBL/GenBank/DDBJ databases">
        <title>Genomic Encyclopedia of Type Strains, Phase IV (KMG-IV): sequencing the most valuable type-strain genomes for metagenomic binning, comparative biology and taxonomic classification.</title>
        <authorList>
            <person name="Goeker M."/>
        </authorList>
    </citation>
    <scope>NUCLEOTIDE SEQUENCE [LARGE SCALE GENOMIC DNA]</scope>
    <source>
        <strain evidence="2 3">DSM 44684</strain>
    </source>
</reference>
<evidence type="ECO:0000313" key="3">
    <source>
        <dbReference type="Proteomes" id="UP000294856"/>
    </source>
</evidence>
<dbReference type="Proteomes" id="UP000294856">
    <property type="component" value="Unassembled WGS sequence"/>
</dbReference>
<gene>
    <name evidence="2" type="ORF">DFR71_2772</name>
</gene>
<feature type="region of interest" description="Disordered" evidence="1">
    <location>
        <begin position="21"/>
        <end position="55"/>
    </location>
</feature>
<feature type="compositionally biased region" description="Polar residues" evidence="1">
    <location>
        <begin position="42"/>
        <end position="55"/>
    </location>
</feature>
<evidence type="ECO:0000256" key="1">
    <source>
        <dbReference type="SAM" id="MobiDB-lite"/>
    </source>
</evidence>
<sequence length="55" mass="6136">MTTARHVQCFGFALFCAQRSHEHHHDGHPEHDCPARNGAGPQLTSMLITSSHTDR</sequence>
<feature type="compositionally biased region" description="Basic and acidic residues" evidence="1">
    <location>
        <begin position="21"/>
        <end position="34"/>
    </location>
</feature>
<dbReference type="AlphaFoldDB" id="A0A4R1FT50"/>
<name>A0A4R1FT50_9NOCA</name>
<keyword evidence="3" id="KW-1185">Reference proteome</keyword>
<comment type="caution">
    <text evidence="2">The sequence shown here is derived from an EMBL/GenBank/DDBJ whole genome shotgun (WGS) entry which is preliminary data.</text>
</comment>
<accession>A0A4R1FT50</accession>
<dbReference type="EMBL" id="SMFR01000002">
    <property type="protein sequence ID" value="TCJ96739.1"/>
    <property type="molecule type" value="Genomic_DNA"/>
</dbReference>
<evidence type="ECO:0000313" key="2">
    <source>
        <dbReference type="EMBL" id="TCJ96739.1"/>
    </source>
</evidence>
<proteinExistence type="predicted"/>